<dbReference type="SUPFAM" id="SSF51338">
    <property type="entry name" value="Composite domain of metallo-dependent hydrolases"/>
    <property type="match status" value="1"/>
</dbReference>
<dbReference type="AlphaFoldDB" id="A0A6G1IA36"/>
<dbReference type="InterPro" id="IPR011059">
    <property type="entry name" value="Metal-dep_hydrolase_composite"/>
</dbReference>
<dbReference type="GO" id="GO:0046872">
    <property type="term" value="F:metal ion binding"/>
    <property type="evidence" value="ECO:0007669"/>
    <property type="project" value="UniProtKB-KW"/>
</dbReference>
<proteinExistence type="inferred from homology"/>
<feature type="binding site" evidence="4">
    <location>
        <position position="146"/>
    </location>
    <ligand>
        <name>substrate</name>
    </ligand>
</feature>
<organism evidence="7 8">
    <name type="scientific">Trichodelitschia bisporula</name>
    <dbReference type="NCBI Taxonomy" id="703511"/>
    <lineage>
        <taxon>Eukaryota</taxon>
        <taxon>Fungi</taxon>
        <taxon>Dikarya</taxon>
        <taxon>Ascomycota</taxon>
        <taxon>Pezizomycotina</taxon>
        <taxon>Dothideomycetes</taxon>
        <taxon>Dothideomycetes incertae sedis</taxon>
        <taxon>Phaeotrichales</taxon>
        <taxon>Phaeotrichaceae</taxon>
        <taxon>Trichodelitschia</taxon>
    </lineage>
</organism>
<evidence type="ECO:0000259" key="6">
    <source>
        <dbReference type="Pfam" id="PF07969"/>
    </source>
</evidence>
<sequence length="405" mass="43233">MPAGFFTTLTNCRLCIDGEIVEGERLVVSEDTGRILQSTGYIGGEIFDLEDAIIAPGFLELHTNGANGFHFSDFQNEAQYTSKLQDTAQYYVEHGVTGFWATLPTVSRDSYQKILPALTPRRFDSRASLLGAHLEGPYLHPSKSGAHSQAHLTTPQATPLSALIPLPSLPNVKLCTLSPDLPLINPLITRLTKAGTRISLGHSPAPLDTGLSALSVGATCLTHAFNAMAPLHHRNPGLLGLITLPETHVPPPPYFTIVADGVHMHPSVATLLYRAAPRRAILVSDATELAGLPDGAYTGPAATGAVQQVKEKGAAWLAGEGGADGERTLVGSTITVDGGVRNLVRWSGCSVAEAVRCVTENVAGLMGLEDRGKLEEGRWADFVVLDDEGEVLETWVAAKKVWERK</sequence>
<dbReference type="PANTHER" id="PTHR11113">
    <property type="entry name" value="N-ACETYLGLUCOSAMINE-6-PHOSPHATE DEACETYLASE"/>
    <property type="match status" value="1"/>
</dbReference>
<comment type="catalytic activity">
    <reaction evidence="2">
        <text>N-acetyl-D-glucosamine 6-phosphate + H2O = D-glucosamine 6-phosphate + acetate</text>
        <dbReference type="Rhea" id="RHEA:22936"/>
        <dbReference type="ChEBI" id="CHEBI:15377"/>
        <dbReference type="ChEBI" id="CHEBI:30089"/>
        <dbReference type="ChEBI" id="CHEBI:57513"/>
        <dbReference type="ChEBI" id="CHEBI:58725"/>
        <dbReference type="EC" id="3.5.1.25"/>
    </reaction>
</comment>
<dbReference type="OrthoDB" id="10264777at2759"/>
<reference evidence="7" key="1">
    <citation type="journal article" date="2020" name="Stud. Mycol.">
        <title>101 Dothideomycetes genomes: a test case for predicting lifestyles and emergence of pathogens.</title>
        <authorList>
            <person name="Haridas S."/>
            <person name="Albert R."/>
            <person name="Binder M."/>
            <person name="Bloem J."/>
            <person name="Labutti K."/>
            <person name="Salamov A."/>
            <person name="Andreopoulos B."/>
            <person name="Baker S."/>
            <person name="Barry K."/>
            <person name="Bills G."/>
            <person name="Bluhm B."/>
            <person name="Cannon C."/>
            <person name="Castanera R."/>
            <person name="Culley D."/>
            <person name="Daum C."/>
            <person name="Ezra D."/>
            <person name="Gonzalez J."/>
            <person name="Henrissat B."/>
            <person name="Kuo A."/>
            <person name="Liang C."/>
            <person name="Lipzen A."/>
            <person name="Lutzoni F."/>
            <person name="Magnuson J."/>
            <person name="Mondo S."/>
            <person name="Nolan M."/>
            <person name="Ohm R."/>
            <person name="Pangilinan J."/>
            <person name="Park H.-J."/>
            <person name="Ramirez L."/>
            <person name="Alfaro M."/>
            <person name="Sun H."/>
            <person name="Tritt A."/>
            <person name="Yoshinaga Y."/>
            <person name="Zwiers L.-H."/>
            <person name="Turgeon B."/>
            <person name="Goodwin S."/>
            <person name="Spatafora J."/>
            <person name="Crous P."/>
            <person name="Grigoriev I."/>
        </authorList>
    </citation>
    <scope>NUCLEOTIDE SEQUENCE</scope>
    <source>
        <strain evidence="7">CBS 262.69</strain>
    </source>
</reference>
<evidence type="ECO:0000256" key="1">
    <source>
        <dbReference type="ARBA" id="ARBA00022801"/>
    </source>
</evidence>
<evidence type="ECO:0000256" key="4">
    <source>
        <dbReference type="PIRSR" id="PIRSR038994-2"/>
    </source>
</evidence>
<gene>
    <name evidence="7" type="ORF">EJ06DRAFT_485414</name>
</gene>
<keyword evidence="5" id="KW-0479">Metal-binding</keyword>
<feature type="domain" description="Amidohydrolase 3" evidence="6">
    <location>
        <begin position="349"/>
        <end position="390"/>
    </location>
</feature>
<evidence type="ECO:0000256" key="3">
    <source>
        <dbReference type="PIRSR" id="PIRSR038994-1"/>
    </source>
</evidence>
<dbReference type="InterPro" id="IPR013108">
    <property type="entry name" value="Amidohydro_3"/>
</dbReference>
<feature type="binding site" evidence="4">
    <location>
        <position position="263"/>
    </location>
    <ligand>
        <name>substrate</name>
    </ligand>
</feature>
<dbReference type="PIRSF" id="PIRSF038994">
    <property type="entry name" value="NagA"/>
    <property type="match status" value="1"/>
</dbReference>
<evidence type="ECO:0000313" key="7">
    <source>
        <dbReference type="EMBL" id="KAF2404976.1"/>
    </source>
</evidence>
<accession>A0A6G1IA36</accession>
<comment type="similarity">
    <text evidence="2">Belongs to the metallo-dependent hydrolases superfamily. NagA family.</text>
</comment>
<name>A0A6G1IA36_9PEZI</name>
<evidence type="ECO:0000256" key="2">
    <source>
        <dbReference type="PIRNR" id="PIRNR038994"/>
    </source>
</evidence>
<dbReference type="InterPro" id="IPR003764">
    <property type="entry name" value="GlcNAc_6-P_deAcase"/>
</dbReference>
<feature type="binding site" evidence="4">
    <location>
        <position position="234"/>
    </location>
    <ligand>
        <name>substrate</name>
    </ligand>
</feature>
<dbReference type="Proteomes" id="UP000799640">
    <property type="component" value="Unassembled WGS sequence"/>
</dbReference>
<dbReference type="Pfam" id="PF07969">
    <property type="entry name" value="Amidohydro_3"/>
    <property type="match status" value="1"/>
</dbReference>
<dbReference type="Gene3D" id="2.30.40.10">
    <property type="entry name" value="Urease, subunit C, domain 1"/>
    <property type="match status" value="1"/>
</dbReference>
<dbReference type="PANTHER" id="PTHR11113:SF4">
    <property type="entry name" value="N-ACETYLGLUCOSAMINE-6-PHOSPHATE DEACETYLASE"/>
    <property type="match status" value="1"/>
</dbReference>
<dbReference type="EC" id="3.5.1.25" evidence="2"/>
<dbReference type="InterPro" id="IPR032466">
    <property type="entry name" value="Metal_Hydrolase"/>
</dbReference>
<dbReference type="SUPFAM" id="SSF51556">
    <property type="entry name" value="Metallo-dependent hydrolases"/>
    <property type="match status" value="1"/>
</dbReference>
<keyword evidence="8" id="KW-1185">Reference proteome</keyword>
<feature type="binding site" evidence="5">
    <location>
        <position position="202"/>
    </location>
    <ligand>
        <name>Zn(2+)</name>
        <dbReference type="ChEBI" id="CHEBI:29105"/>
    </ligand>
</feature>
<protein>
    <recommendedName>
        <fullName evidence="2">N-acetylglucosamine-6-phosphate deacetylase</fullName>
        <ecNumber evidence="2">3.5.1.25</ecNumber>
    </recommendedName>
</protein>
<feature type="active site" description="Proton donor/acceptor" evidence="3">
    <location>
        <position position="285"/>
    </location>
</feature>
<keyword evidence="1 2" id="KW-0378">Hydrolase</keyword>
<dbReference type="EMBL" id="ML996687">
    <property type="protein sequence ID" value="KAF2404976.1"/>
    <property type="molecule type" value="Genomic_DNA"/>
</dbReference>
<keyword evidence="2" id="KW-0119">Carbohydrate metabolism</keyword>
<feature type="binding site" evidence="4">
    <location>
        <begin position="226"/>
        <end position="227"/>
    </location>
    <ligand>
        <name>substrate</name>
    </ligand>
</feature>
<evidence type="ECO:0000256" key="5">
    <source>
        <dbReference type="PIRSR" id="PIRSR038994-3"/>
    </source>
</evidence>
<dbReference type="GO" id="GO:0008448">
    <property type="term" value="F:N-acetylglucosamine-6-phosphate deacetylase activity"/>
    <property type="evidence" value="ECO:0007669"/>
    <property type="project" value="UniProtKB-UniRule"/>
</dbReference>
<dbReference type="GO" id="GO:0006046">
    <property type="term" value="P:N-acetylglucosamine catabolic process"/>
    <property type="evidence" value="ECO:0007669"/>
    <property type="project" value="TreeGrafter"/>
</dbReference>
<feature type="binding site" evidence="5">
    <location>
        <position position="223"/>
    </location>
    <ligand>
        <name>Zn(2+)</name>
        <dbReference type="ChEBI" id="CHEBI:29105"/>
    </ligand>
</feature>
<feature type="binding site" evidence="4">
    <location>
        <begin position="329"/>
        <end position="331"/>
    </location>
    <ligand>
        <name>substrate</name>
    </ligand>
</feature>
<evidence type="ECO:0000313" key="8">
    <source>
        <dbReference type="Proteomes" id="UP000799640"/>
    </source>
</evidence>
<comment type="cofactor">
    <cofactor evidence="5">
        <name>a divalent metal cation</name>
        <dbReference type="ChEBI" id="CHEBI:60240"/>
    </cofactor>
    <text evidence="5">Binds 1 divalent metal cation per subunit.</text>
</comment>
<feature type="binding site" evidence="5">
    <location>
        <position position="135"/>
    </location>
    <ligand>
        <name>Zn(2+)</name>
        <dbReference type="ChEBI" id="CHEBI:29105"/>
    </ligand>
</feature>
<dbReference type="Gene3D" id="3.20.20.140">
    <property type="entry name" value="Metal-dependent hydrolases"/>
    <property type="match status" value="1"/>
</dbReference>